<evidence type="ECO:0000256" key="3">
    <source>
        <dbReference type="SAM" id="MobiDB-lite"/>
    </source>
</evidence>
<name>A0AA39UY48_9LECA</name>
<dbReference type="SUPFAM" id="SSF53927">
    <property type="entry name" value="Cytidine deaminase-like"/>
    <property type="match status" value="1"/>
</dbReference>
<dbReference type="Proteomes" id="UP001166286">
    <property type="component" value="Unassembled WGS sequence"/>
</dbReference>
<dbReference type="CDD" id="cd01285">
    <property type="entry name" value="nucleoside_deaminase"/>
    <property type="match status" value="1"/>
</dbReference>
<dbReference type="Pfam" id="PF00383">
    <property type="entry name" value="dCMP_cyt_deam_1"/>
    <property type="match status" value="1"/>
</dbReference>
<gene>
    <name evidence="5" type="ORF">JMJ35_009206</name>
</gene>
<feature type="domain" description="CMP/dCMP-type deaminase" evidence="4">
    <location>
        <begin position="229"/>
        <end position="395"/>
    </location>
</feature>
<dbReference type="Gene3D" id="3.40.140.10">
    <property type="entry name" value="Cytidine Deaminase, domain 2"/>
    <property type="match status" value="1"/>
</dbReference>
<dbReference type="EMBL" id="JAFEKC020000021">
    <property type="protein sequence ID" value="KAK0508122.1"/>
    <property type="molecule type" value="Genomic_DNA"/>
</dbReference>
<accession>A0AA39UY48</accession>
<dbReference type="AlphaFoldDB" id="A0AA39UY48"/>
<sequence>MSTSSCVEPGQHQLHEWSHDSNTSFRQGRLLALRTKAEIQNVFETVDVYIATIPLKAASAVLKTIDSAVRELETTNLNHLKRLVKPEQLPPHLNHERADICLTGARSGHVSLSGVARKPIVTGGCSDISRERFEQCNEAPTPATLQFLACTTRSISFNQLHQLLLSTDVFATSQVDPHIRTIKVPVTPPLSHEQAKQLSQQYWPTVYKGGNPFGPHPAMISRAVEETQSQAGSYMGLATRAGKATSAEGKGELFGAVVVERSNSVGPSVVAVAGDARWENMTEARSQGKGNIMAHAVMRVIGMIANQRLTTYDTHKTLETNEKQPNYFADTPLTAFENEIYSQSRLAPGGYLCLDLELYLTHEPCVMCSMAINHSRFGRVVFGQRMPRTGGLAADVVGDNASSMAEADSRPCYGLWWCSQLNWKFLTWQWIDEDPPPETDVSHTDIQV</sequence>
<comment type="caution">
    <text evidence="5">The sequence shown here is derived from an EMBL/GenBank/DDBJ whole genome shotgun (WGS) entry which is preliminary data.</text>
</comment>
<dbReference type="PROSITE" id="PS51747">
    <property type="entry name" value="CYT_DCMP_DEAMINASES_2"/>
    <property type="match status" value="1"/>
</dbReference>
<evidence type="ECO:0000256" key="1">
    <source>
        <dbReference type="ARBA" id="ARBA00022694"/>
    </source>
</evidence>
<dbReference type="PANTHER" id="PTHR11079">
    <property type="entry name" value="CYTOSINE DEAMINASE FAMILY MEMBER"/>
    <property type="match status" value="1"/>
</dbReference>
<keyword evidence="6" id="KW-1185">Reference proteome</keyword>
<dbReference type="GO" id="GO:0005634">
    <property type="term" value="C:nucleus"/>
    <property type="evidence" value="ECO:0007669"/>
    <property type="project" value="TreeGrafter"/>
</dbReference>
<evidence type="ECO:0000313" key="5">
    <source>
        <dbReference type="EMBL" id="KAK0508122.1"/>
    </source>
</evidence>
<keyword evidence="1" id="KW-0819">tRNA processing</keyword>
<dbReference type="GO" id="GO:0005737">
    <property type="term" value="C:cytoplasm"/>
    <property type="evidence" value="ECO:0007669"/>
    <property type="project" value="TreeGrafter"/>
</dbReference>
<dbReference type="InterPro" id="IPR016193">
    <property type="entry name" value="Cytidine_deaminase-like"/>
</dbReference>
<reference evidence="5" key="1">
    <citation type="submission" date="2023-03" db="EMBL/GenBank/DDBJ databases">
        <title>Complete genome of Cladonia borealis.</title>
        <authorList>
            <person name="Park H."/>
        </authorList>
    </citation>
    <scope>NUCLEOTIDE SEQUENCE</scope>
    <source>
        <strain evidence="5">ANT050790</strain>
    </source>
</reference>
<dbReference type="InterPro" id="IPR002125">
    <property type="entry name" value="CMP_dCMP_dom"/>
</dbReference>
<evidence type="ECO:0000259" key="4">
    <source>
        <dbReference type="PROSITE" id="PS51747"/>
    </source>
</evidence>
<evidence type="ECO:0000313" key="6">
    <source>
        <dbReference type="Proteomes" id="UP001166286"/>
    </source>
</evidence>
<feature type="region of interest" description="Disordered" evidence="3">
    <location>
        <begin position="1"/>
        <end position="20"/>
    </location>
</feature>
<dbReference type="GO" id="GO:0008033">
    <property type="term" value="P:tRNA processing"/>
    <property type="evidence" value="ECO:0007669"/>
    <property type="project" value="UniProtKB-KW"/>
</dbReference>
<protein>
    <recommendedName>
        <fullName evidence="4">CMP/dCMP-type deaminase domain-containing protein</fullName>
    </recommendedName>
</protein>
<proteinExistence type="inferred from homology"/>
<organism evidence="5 6">
    <name type="scientific">Cladonia borealis</name>
    <dbReference type="NCBI Taxonomy" id="184061"/>
    <lineage>
        <taxon>Eukaryota</taxon>
        <taxon>Fungi</taxon>
        <taxon>Dikarya</taxon>
        <taxon>Ascomycota</taxon>
        <taxon>Pezizomycotina</taxon>
        <taxon>Lecanoromycetes</taxon>
        <taxon>OSLEUM clade</taxon>
        <taxon>Lecanoromycetidae</taxon>
        <taxon>Lecanorales</taxon>
        <taxon>Lecanorineae</taxon>
        <taxon>Cladoniaceae</taxon>
        <taxon>Cladonia</taxon>
    </lineage>
</organism>
<dbReference type="PANTHER" id="PTHR11079:SF156">
    <property type="entry name" value="INACTIVE TRNA-SPECIFIC ADENOSINE DEAMINASE-LIKE PROTEIN 3-RELATED"/>
    <property type="match status" value="1"/>
</dbReference>
<comment type="similarity">
    <text evidence="2">Belongs to the cytidine and deoxycytidylate deaminase family. ADAT3 subfamily.</text>
</comment>
<evidence type="ECO:0000256" key="2">
    <source>
        <dbReference type="ARBA" id="ARBA00038160"/>
    </source>
</evidence>
<dbReference type="GO" id="GO:0052717">
    <property type="term" value="F:tRNA-specific adenosine-34 deaminase activity"/>
    <property type="evidence" value="ECO:0007669"/>
    <property type="project" value="TreeGrafter"/>
</dbReference>